<evidence type="ECO:0000313" key="2">
    <source>
        <dbReference type="EMBL" id="UMM10275.1"/>
    </source>
</evidence>
<reference evidence="2 3" key="1">
    <citation type="submission" date="2022-04" db="EMBL/GenBank/DDBJ databases">
        <title>Chromosome-level reference genomes for two strains of Caenorhabditis briggsae: an improved platform for comparative genomics.</title>
        <authorList>
            <person name="Stevens L."/>
            <person name="Andersen E."/>
        </authorList>
    </citation>
    <scope>NUCLEOTIDE SEQUENCE [LARGE SCALE GENOMIC DNA]</scope>
    <source>
        <strain evidence="2">VX34</strain>
        <tissue evidence="2">Whole-organism</tissue>
    </source>
</reference>
<name>A0AAE9E0S4_CAEBR</name>
<evidence type="ECO:0000313" key="3">
    <source>
        <dbReference type="Proteomes" id="UP000829354"/>
    </source>
</evidence>
<keyword evidence="1" id="KW-1133">Transmembrane helix</keyword>
<accession>A0AAE9E0S4</accession>
<dbReference type="Proteomes" id="UP000829354">
    <property type="component" value="Chromosome I"/>
</dbReference>
<feature type="transmembrane region" description="Helical" evidence="1">
    <location>
        <begin position="57"/>
        <end position="81"/>
    </location>
</feature>
<evidence type="ECO:0000256" key="1">
    <source>
        <dbReference type="SAM" id="Phobius"/>
    </source>
</evidence>
<organism evidence="2 3">
    <name type="scientific">Caenorhabditis briggsae</name>
    <dbReference type="NCBI Taxonomy" id="6238"/>
    <lineage>
        <taxon>Eukaryota</taxon>
        <taxon>Metazoa</taxon>
        <taxon>Ecdysozoa</taxon>
        <taxon>Nematoda</taxon>
        <taxon>Chromadorea</taxon>
        <taxon>Rhabditida</taxon>
        <taxon>Rhabditina</taxon>
        <taxon>Rhabditomorpha</taxon>
        <taxon>Rhabditoidea</taxon>
        <taxon>Rhabditidae</taxon>
        <taxon>Peloderinae</taxon>
        <taxon>Caenorhabditis</taxon>
    </lineage>
</organism>
<dbReference type="EMBL" id="CP092620">
    <property type="protein sequence ID" value="UMM10275.1"/>
    <property type="molecule type" value="Genomic_DNA"/>
</dbReference>
<gene>
    <name evidence="2" type="ORF">L5515_000125</name>
</gene>
<proteinExistence type="predicted"/>
<keyword evidence="1" id="KW-0812">Transmembrane</keyword>
<protein>
    <submittedName>
        <fullName evidence="2">Uncharacterized protein</fullName>
    </submittedName>
</protein>
<sequence>MSTRTAKERSEKLLIPKIKENLTFESVKRKKIWIFIPVLAFPHLLVLAYVYQLILSLYFVNWMFFGIITFFLLILLLEIVFDTKTNAFCSLLGCVS</sequence>
<feature type="transmembrane region" description="Helical" evidence="1">
    <location>
        <begin position="32"/>
        <end position="51"/>
    </location>
</feature>
<keyword evidence="1" id="KW-0472">Membrane</keyword>
<dbReference type="AlphaFoldDB" id="A0AAE9E0S4"/>
<keyword evidence="3" id="KW-1185">Reference proteome</keyword>